<sequence length="210" mass="22682">MSTDERSIKEFNANRSLGDRTLGGTLTITSEAIEFTPNKVDESQGKHVVNIPFDEILDVDVEEKFSGGFRETVFGGGLRDRLRIEMEDGTEELFVVNNLGEVVSELEILADEDDRASAAEMVRQKNQSKTLVDKLATGVAYVLGAIALLLGISYLVTADIAVAALLLISGVIGFPLTRSLIGDWFGAKIGRWVATAVFVVCWLSASALLG</sequence>
<evidence type="ECO:0000313" key="3">
    <source>
        <dbReference type="Proteomes" id="UP001596274"/>
    </source>
</evidence>
<comment type="caution">
    <text evidence="2">The sequence shown here is derived from an EMBL/GenBank/DDBJ whole genome shotgun (WGS) entry which is preliminary data.</text>
</comment>
<dbReference type="AlphaFoldDB" id="A0ABD5T1E1"/>
<name>A0ABD5T1E1_9EURY</name>
<gene>
    <name evidence="2" type="ORF">ACFQDD_07115</name>
</gene>
<proteinExistence type="predicted"/>
<feature type="transmembrane region" description="Helical" evidence="1">
    <location>
        <begin position="135"/>
        <end position="154"/>
    </location>
</feature>
<reference evidence="2 3" key="1">
    <citation type="journal article" date="2019" name="Int. J. Syst. Evol. Microbiol.">
        <title>The Global Catalogue of Microorganisms (GCM) 10K type strain sequencing project: providing services to taxonomists for standard genome sequencing and annotation.</title>
        <authorList>
            <consortium name="The Broad Institute Genomics Platform"/>
            <consortium name="The Broad Institute Genome Sequencing Center for Infectious Disease"/>
            <person name="Wu L."/>
            <person name="Ma J."/>
        </authorList>
    </citation>
    <scope>NUCLEOTIDE SEQUENCE [LARGE SCALE GENOMIC DNA]</scope>
    <source>
        <strain evidence="2 3">PJ61</strain>
    </source>
</reference>
<evidence type="ECO:0000256" key="1">
    <source>
        <dbReference type="SAM" id="Phobius"/>
    </source>
</evidence>
<evidence type="ECO:0000313" key="2">
    <source>
        <dbReference type="EMBL" id="MFC6771283.1"/>
    </source>
</evidence>
<keyword evidence="3" id="KW-1185">Reference proteome</keyword>
<organism evidence="2 3">
    <name type="scientific">Halorubrum pallidum</name>
    <dbReference type="NCBI Taxonomy" id="1526114"/>
    <lineage>
        <taxon>Archaea</taxon>
        <taxon>Methanobacteriati</taxon>
        <taxon>Methanobacteriota</taxon>
        <taxon>Stenosarchaea group</taxon>
        <taxon>Halobacteria</taxon>
        <taxon>Halobacteriales</taxon>
        <taxon>Haloferacaceae</taxon>
        <taxon>Halorubrum</taxon>
    </lineage>
</organism>
<feature type="transmembrane region" description="Helical" evidence="1">
    <location>
        <begin position="160"/>
        <end position="177"/>
    </location>
</feature>
<dbReference type="EMBL" id="JBHSWT010000321">
    <property type="protein sequence ID" value="MFC6771283.1"/>
    <property type="molecule type" value="Genomic_DNA"/>
</dbReference>
<accession>A0ABD5T1E1</accession>
<keyword evidence="1" id="KW-0472">Membrane</keyword>
<protein>
    <submittedName>
        <fullName evidence="2">Uncharacterized protein</fullName>
    </submittedName>
</protein>
<feature type="transmembrane region" description="Helical" evidence="1">
    <location>
        <begin position="189"/>
        <end position="209"/>
    </location>
</feature>
<keyword evidence="1" id="KW-0812">Transmembrane</keyword>
<dbReference type="Proteomes" id="UP001596274">
    <property type="component" value="Unassembled WGS sequence"/>
</dbReference>
<keyword evidence="1" id="KW-1133">Transmembrane helix</keyword>